<feature type="binding site" evidence="12">
    <location>
        <begin position="81"/>
        <end position="85"/>
    </location>
    <ligand>
        <name>substrate</name>
    </ligand>
</feature>
<comment type="catalytic activity">
    <reaction evidence="11">
        <text>(S)-dihydroorotate + NAD(+) = orotate + NADH + H(+)</text>
        <dbReference type="Rhea" id="RHEA:13513"/>
        <dbReference type="ChEBI" id="CHEBI:15378"/>
        <dbReference type="ChEBI" id="CHEBI:30839"/>
        <dbReference type="ChEBI" id="CHEBI:30864"/>
        <dbReference type="ChEBI" id="CHEBI:57540"/>
        <dbReference type="ChEBI" id="CHEBI:57945"/>
        <dbReference type="EC" id="1.3.1.14"/>
    </reaction>
</comment>
<gene>
    <name evidence="12" type="primary">pyrD</name>
    <name evidence="14" type="ORF">SAMN02745221_01599</name>
</gene>
<dbReference type="PROSITE" id="PS00911">
    <property type="entry name" value="DHODEHASE_1"/>
    <property type="match status" value="1"/>
</dbReference>
<feature type="domain" description="Dihydroorotate dehydrogenase catalytic" evidence="13">
    <location>
        <begin position="17"/>
        <end position="297"/>
    </location>
</feature>
<feature type="binding site" evidence="12">
    <location>
        <position position="139"/>
    </location>
    <ligand>
        <name>substrate</name>
    </ligand>
</feature>
<dbReference type="PROSITE" id="PS00912">
    <property type="entry name" value="DHODEHASE_2"/>
    <property type="match status" value="1"/>
</dbReference>
<evidence type="ECO:0000259" key="13">
    <source>
        <dbReference type="Pfam" id="PF01180"/>
    </source>
</evidence>
<dbReference type="FunFam" id="3.20.20.70:FF:000027">
    <property type="entry name" value="Dihydropyrimidine dehydrogenase [NADP(+)]"/>
    <property type="match status" value="1"/>
</dbReference>
<dbReference type="InterPro" id="IPR049622">
    <property type="entry name" value="Dihydroorotate_DH_I"/>
</dbReference>
<dbReference type="InterPro" id="IPR001295">
    <property type="entry name" value="Dihydroorotate_DH_CS"/>
</dbReference>
<evidence type="ECO:0000256" key="10">
    <source>
        <dbReference type="ARBA" id="ARBA00023027"/>
    </source>
</evidence>
<dbReference type="InterPro" id="IPR033888">
    <property type="entry name" value="DHOD_1B"/>
</dbReference>
<comment type="subcellular location">
    <subcellularLocation>
        <location evidence="2 12">Cytoplasm</location>
    </subcellularLocation>
</comment>
<keyword evidence="7 12" id="KW-0288">FMN</keyword>
<dbReference type="Proteomes" id="UP000242329">
    <property type="component" value="Unassembled WGS sequence"/>
</dbReference>
<evidence type="ECO:0000256" key="12">
    <source>
        <dbReference type="HAMAP-Rule" id="MF_00224"/>
    </source>
</evidence>
<evidence type="ECO:0000256" key="4">
    <source>
        <dbReference type="ARBA" id="ARBA00008008"/>
    </source>
</evidence>
<evidence type="ECO:0000256" key="11">
    <source>
        <dbReference type="ARBA" id="ARBA00048996"/>
    </source>
</evidence>
<comment type="cofactor">
    <cofactor evidence="12">
        <name>FMN</name>
        <dbReference type="ChEBI" id="CHEBI:58210"/>
    </cofactor>
    <text evidence="12">Binds 1 FMN per subunit.</text>
</comment>
<dbReference type="InterPro" id="IPR013785">
    <property type="entry name" value="Aldolase_TIM"/>
</dbReference>
<comment type="pathway">
    <text evidence="3">Pyrimidine metabolism; UMP biosynthesis via de novo pathway; orotate from (S)-dihydroorotate (NAD(+) route): step 1/1.</text>
</comment>
<feature type="active site" description="Nucleophile" evidence="12">
    <location>
        <position position="142"/>
    </location>
</feature>
<feature type="binding site" evidence="12">
    <location>
        <position position="229"/>
    </location>
    <ligand>
        <name>FMN</name>
        <dbReference type="ChEBI" id="CHEBI:58210"/>
    </ligand>
</feature>
<feature type="binding site" evidence="12">
    <location>
        <position position="177"/>
    </location>
    <ligand>
        <name>FMN</name>
        <dbReference type="ChEBI" id="CHEBI:58210"/>
    </ligand>
</feature>
<evidence type="ECO:0000313" key="14">
    <source>
        <dbReference type="EMBL" id="SHH06464.1"/>
    </source>
</evidence>
<keyword evidence="6 12" id="KW-0285">Flavoprotein</keyword>
<keyword evidence="15" id="KW-1185">Reference proteome</keyword>
<evidence type="ECO:0000256" key="6">
    <source>
        <dbReference type="ARBA" id="ARBA00022630"/>
    </source>
</evidence>
<accession>A0A1M5PXD3</accession>
<comment type="catalytic activity">
    <reaction evidence="12">
        <text>(S)-dihydroorotate + A = orotate + AH2</text>
        <dbReference type="Rhea" id="RHEA:18073"/>
        <dbReference type="ChEBI" id="CHEBI:13193"/>
        <dbReference type="ChEBI" id="CHEBI:17499"/>
        <dbReference type="ChEBI" id="CHEBI:30839"/>
        <dbReference type="ChEBI" id="CHEBI:30864"/>
    </reaction>
</comment>
<comment type="function">
    <text evidence="1">Catalyzes the conversion of dihydroorotate to orotate with NAD(+) as electron acceptor.</text>
</comment>
<evidence type="ECO:0000256" key="1">
    <source>
        <dbReference type="ARBA" id="ARBA00003616"/>
    </source>
</evidence>
<evidence type="ECO:0000256" key="2">
    <source>
        <dbReference type="ARBA" id="ARBA00004496"/>
    </source>
</evidence>
<evidence type="ECO:0000256" key="7">
    <source>
        <dbReference type="ARBA" id="ARBA00022643"/>
    </source>
</evidence>
<evidence type="ECO:0000256" key="8">
    <source>
        <dbReference type="ARBA" id="ARBA00022975"/>
    </source>
</evidence>
<feature type="binding site" evidence="12">
    <location>
        <position position="33"/>
    </location>
    <ligand>
        <name>FMN</name>
        <dbReference type="ChEBI" id="CHEBI:58210"/>
    </ligand>
</feature>
<comment type="similarity">
    <text evidence="4 12">Belongs to the dihydroorotate dehydrogenase family. Type 1 subfamily.</text>
</comment>
<dbReference type="CDD" id="cd04740">
    <property type="entry name" value="DHOD_1B_like"/>
    <property type="match status" value="1"/>
</dbReference>
<dbReference type="RefSeq" id="WP_073092547.1">
    <property type="nucleotide sequence ID" value="NZ_FQWY01000027.1"/>
</dbReference>
<feature type="binding site" evidence="12">
    <location>
        <position position="111"/>
    </location>
    <ligand>
        <name>FMN</name>
        <dbReference type="ChEBI" id="CHEBI:58210"/>
    </ligand>
</feature>
<dbReference type="EMBL" id="FQWY01000027">
    <property type="protein sequence ID" value="SHH06464.1"/>
    <property type="molecule type" value="Genomic_DNA"/>
</dbReference>
<dbReference type="PIRSF" id="PIRSF000164">
    <property type="entry name" value="DHO_oxidase"/>
    <property type="match status" value="1"/>
</dbReference>
<organism evidence="14 15">
    <name type="scientific">Thermosyntropha lipolytica DSM 11003</name>
    <dbReference type="NCBI Taxonomy" id="1123382"/>
    <lineage>
        <taxon>Bacteria</taxon>
        <taxon>Bacillati</taxon>
        <taxon>Bacillota</taxon>
        <taxon>Clostridia</taxon>
        <taxon>Eubacteriales</taxon>
        <taxon>Syntrophomonadaceae</taxon>
        <taxon>Thermosyntropha</taxon>
    </lineage>
</organism>
<feature type="binding site" evidence="12">
    <location>
        <begin position="277"/>
        <end position="278"/>
    </location>
    <ligand>
        <name>FMN</name>
        <dbReference type="ChEBI" id="CHEBI:58210"/>
    </ligand>
</feature>
<dbReference type="UniPathway" id="UPA00070"/>
<keyword evidence="8 12" id="KW-0665">Pyrimidine biosynthesis</keyword>
<dbReference type="SUPFAM" id="SSF51395">
    <property type="entry name" value="FMN-linked oxidoreductases"/>
    <property type="match status" value="1"/>
</dbReference>
<feature type="binding site" evidence="12">
    <location>
        <begin position="57"/>
        <end position="58"/>
    </location>
    <ligand>
        <name>FMN</name>
        <dbReference type="ChEBI" id="CHEBI:58210"/>
    </ligand>
</feature>
<sequence>MQSSFNKAGVKEDVDISVDLGGLKLKNPVVVASGTFGYGLEYEDFLDISAIGAVIVKGTTLEPRSGNPSPRIAETPAGMLNAIGLENPGVDVFLKEYLPRLRDKGVTVIVNIAGNTVEEYARMAAKIEGNEGVAAIELNISCPNVKKGGLQFGTHPDTVKEVVEAVKKETSLPVLPKLSPNVTDVVEIAKAAQAGGADALSMINTLLGMAIDIKKKKPVLANIFGGLSGPAIKPVALRMIYQVYKEVDLPILGGGGIMSSEDAVEFILAGASAVSIGTGNFVNPRLALEVVEGIRNYLQEENIRSVRELTGMAVIK</sequence>
<proteinExistence type="inferred from homology"/>
<dbReference type="PANTHER" id="PTHR48109">
    <property type="entry name" value="DIHYDROOROTATE DEHYDROGENASE (QUINONE), MITOCHONDRIAL-RELATED"/>
    <property type="match status" value="1"/>
</dbReference>
<protein>
    <recommendedName>
        <fullName evidence="12">Dihydroorotate dehydrogenase</fullName>
        <shortName evidence="12">DHOD</shortName>
        <shortName evidence="12">DHODase</shortName>
        <shortName evidence="12">DHOdehase</shortName>
        <ecNumber evidence="12">1.3.-.-</ecNumber>
    </recommendedName>
</protein>
<dbReference type="GO" id="GO:0044205">
    <property type="term" value="P:'de novo' UMP biosynthetic process"/>
    <property type="evidence" value="ECO:0007669"/>
    <property type="project" value="UniProtKB-UniRule"/>
</dbReference>
<keyword evidence="5 12" id="KW-0963">Cytoplasm</keyword>
<dbReference type="InterPro" id="IPR012135">
    <property type="entry name" value="Dihydroorotate_DH_1_2"/>
</dbReference>
<dbReference type="PANTHER" id="PTHR48109:SF1">
    <property type="entry name" value="DIHYDROOROTATE DEHYDROGENASE (FUMARATE)"/>
    <property type="match status" value="1"/>
</dbReference>
<name>A0A1M5PXD3_9FIRM</name>
<dbReference type="InterPro" id="IPR005720">
    <property type="entry name" value="Dihydroorotate_DH_cat"/>
</dbReference>
<evidence type="ECO:0000313" key="15">
    <source>
        <dbReference type="Proteomes" id="UP000242329"/>
    </source>
</evidence>
<keyword evidence="9 12" id="KW-0560">Oxidoreductase</keyword>
<dbReference type="EC" id="1.3.-.-" evidence="12"/>
<evidence type="ECO:0000256" key="3">
    <source>
        <dbReference type="ARBA" id="ARBA00004715"/>
    </source>
</evidence>
<feature type="binding site" evidence="12">
    <location>
        <position position="203"/>
    </location>
    <ligand>
        <name>FMN</name>
        <dbReference type="ChEBI" id="CHEBI:58210"/>
    </ligand>
</feature>
<evidence type="ECO:0000256" key="5">
    <source>
        <dbReference type="ARBA" id="ARBA00022490"/>
    </source>
</evidence>
<dbReference type="STRING" id="1123382.SAMN02745221_01599"/>
<dbReference type="InterPro" id="IPR050074">
    <property type="entry name" value="DHO_dehydrogenase"/>
</dbReference>
<dbReference type="NCBIfam" id="TIGR01037">
    <property type="entry name" value="pyrD_sub1_fam"/>
    <property type="match status" value="1"/>
</dbReference>
<dbReference type="Pfam" id="PF01180">
    <property type="entry name" value="DHO_dh"/>
    <property type="match status" value="1"/>
</dbReference>
<reference evidence="15" key="1">
    <citation type="submission" date="2016-11" db="EMBL/GenBank/DDBJ databases">
        <authorList>
            <person name="Varghese N."/>
            <person name="Submissions S."/>
        </authorList>
    </citation>
    <scope>NUCLEOTIDE SEQUENCE [LARGE SCALE GENOMIC DNA]</scope>
    <source>
        <strain evidence="15">DSM 11003</strain>
    </source>
</reference>
<dbReference type="NCBIfam" id="NF005574">
    <property type="entry name" value="PRK07259.1"/>
    <property type="match status" value="1"/>
</dbReference>
<feature type="binding site" evidence="12">
    <location>
        <begin position="255"/>
        <end position="256"/>
    </location>
    <ligand>
        <name>FMN</name>
        <dbReference type="ChEBI" id="CHEBI:58210"/>
    </ligand>
</feature>
<feature type="binding site" evidence="12">
    <location>
        <position position="57"/>
    </location>
    <ligand>
        <name>substrate</name>
    </ligand>
</feature>
<keyword evidence="10" id="KW-0520">NAD</keyword>
<dbReference type="HAMAP" id="MF_00224">
    <property type="entry name" value="DHO_dh_type1"/>
    <property type="match status" value="1"/>
</dbReference>
<dbReference type="GO" id="GO:0004589">
    <property type="term" value="F:dihydroorotate dehydrogenase (NAD+) activity"/>
    <property type="evidence" value="ECO:0007669"/>
    <property type="project" value="UniProtKB-EC"/>
</dbReference>
<dbReference type="GO" id="GO:0005737">
    <property type="term" value="C:cytoplasm"/>
    <property type="evidence" value="ECO:0007669"/>
    <property type="project" value="UniProtKB-SubCell"/>
</dbReference>
<dbReference type="GO" id="GO:0006207">
    <property type="term" value="P:'de novo' pyrimidine nucleobase biosynthetic process"/>
    <property type="evidence" value="ECO:0007669"/>
    <property type="project" value="InterPro"/>
</dbReference>
<dbReference type="InterPro" id="IPR024920">
    <property type="entry name" value="Dihydroorotate_DH_1"/>
</dbReference>
<dbReference type="Gene3D" id="3.20.20.70">
    <property type="entry name" value="Aldolase class I"/>
    <property type="match status" value="1"/>
</dbReference>
<feature type="binding site" evidence="12">
    <location>
        <position position="139"/>
    </location>
    <ligand>
        <name>FMN</name>
        <dbReference type="ChEBI" id="CHEBI:58210"/>
    </ligand>
</feature>
<evidence type="ECO:0000256" key="9">
    <source>
        <dbReference type="ARBA" id="ARBA00023002"/>
    </source>
</evidence>
<dbReference type="AlphaFoldDB" id="A0A1M5PXD3"/>
<feature type="binding site" evidence="12">
    <location>
        <begin position="204"/>
        <end position="205"/>
    </location>
    <ligand>
        <name>substrate</name>
    </ligand>
</feature>